<dbReference type="EMBL" id="RSDW01000001">
    <property type="protein sequence ID" value="RSL15376.1"/>
    <property type="molecule type" value="Genomic_DNA"/>
</dbReference>
<comment type="caution">
    <text evidence="6">Lacks conserved residue(s) required for the propagation of feature annotation.</text>
</comment>
<dbReference type="Pfam" id="PF00156">
    <property type="entry name" value="Pribosyltran"/>
    <property type="match status" value="1"/>
</dbReference>
<dbReference type="GO" id="GO:0000287">
    <property type="term" value="F:magnesium ion binding"/>
    <property type="evidence" value="ECO:0007669"/>
    <property type="project" value="UniProtKB-UniRule"/>
</dbReference>
<dbReference type="EC" id="2.4.2.10" evidence="2 6"/>
<comment type="function">
    <text evidence="6">Catalyzes the transfer of a ribosyl phosphate group from 5-phosphoribose 1-diphosphate to orotate, leading to the formation of orotidine monophosphate (OMP).</text>
</comment>
<comment type="similarity">
    <text evidence="6">Belongs to the purine/pyrimidine phosphoribosyltransferase family. PyrE subfamily.</text>
</comment>
<dbReference type="HAMAP" id="MF_01208">
    <property type="entry name" value="PyrE"/>
    <property type="match status" value="1"/>
</dbReference>
<dbReference type="PANTHER" id="PTHR19278">
    <property type="entry name" value="OROTATE PHOSPHORIBOSYLTRANSFERASE"/>
    <property type="match status" value="1"/>
</dbReference>
<dbReference type="GO" id="GO:0019856">
    <property type="term" value="P:pyrimidine nucleobase biosynthetic process"/>
    <property type="evidence" value="ECO:0007669"/>
    <property type="project" value="TreeGrafter"/>
</dbReference>
<evidence type="ECO:0000256" key="2">
    <source>
        <dbReference type="ARBA" id="ARBA00011971"/>
    </source>
</evidence>
<feature type="binding site" evidence="6">
    <location>
        <position position="214"/>
    </location>
    <ligand>
        <name>orotate</name>
        <dbReference type="ChEBI" id="CHEBI:30839"/>
    </ligand>
</feature>
<gene>
    <name evidence="6" type="primary">pyrE</name>
    <name evidence="9" type="ORF">EDE15_0862</name>
</gene>
<feature type="binding site" description="in other chain" evidence="6">
    <location>
        <begin position="210"/>
        <end position="218"/>
    </location>
    <ligand>
        <name>5-phospho-alpha-D-ribose 1-diphosphate</name>
        <dbReference type="ChEBI" id="CHEBI:58017"/>
        <note>ligand shared between dimeric partners</note>
    </ligand>
</feature>
<feature type="binding site" description="in other chain" evidence="6">
    <location>
        <position position="185"/>
    </location>
    <ligand>
        <name>5-phospho-alpha-D-ribose 1-diphosphate</name>
        <dbReference type="ChEBI" id="CHEBI:58017"/>
        <note>ligand shared between dimeric partners</note>
    </ligand>
</feature>
<dbReference type="UniPathway" id="UPA00070">
    <property type="reaction ID" value="UER00119"/>
</dbReference>
<dbReference type="GO" id="GO:0044205">
    <property type="term" value="P:'de novo' UMP biosynthetic process"/>
    <property type="evidence" value="ECO:0007669"/>
    <property type="project" value="UniProtKB-UniRule"/>
</dbReference>
<dbReference type="GO" id="GO:0004588">
    <property type="term" value="F:orotate phosphoribosyltransferase activity"/>
    <property type="evidence" value="ECO:0007669"/>
    <property type="project" value="UniProtKB-UniRule"/>
</dbReference>
<comment type="subunit">
    <text evidence="6">Homodimer.</text>
</comment>
<evidence type="ECO:0000313" key="9">
    <source>
        <dbReference type="EMBL" id="RSL15376.1"/>
    </source>
</evidence>
<feature type="binding site" evidence="6">
    <location>
        <position position="190"/>
    </location>
    <ligand>
        <name>5-phospho-alpha-D-ribose 1-diphosphate</name>
        <dbReference type="ChEBI" id="CHEBI:58017"/>
        <note>ligand shared between dimeric partners</note>
    </ligand>
</feature>
<name>A0A428MET7_9BACT</name>
<evidence type="ECO:0000259" key="8">
    <source>
        <dbReference type="Pfam" id="PF00156"/>
    </source>
</evidence>
<reference evidence="9 10" key="1">
    <citation type="submission" date="2018-12" db="EMBL/GenBank/DDBJ databases">
        <title>Sequencing of bacterial isolates from soil warming experiment in Harvard Forest, Massachusetts, USA.</title>
        <authorList>
            <person name="Deangelis K."/>
        </authorList>
    </citation>
    <scope>NUCLEOTIDE SEQUENCE [LARGE SCALE GENOMIC DNA]</scope>
    <source>
        <strain evidence="9 10">EB153</strain>
    </source>
</reference>
<dbReference type="InterPro" id="IPR029057">
    <property type="entry name" value="PRTase-like"/>
</dbReference>
<evidence type="ECO:0000313" key="10">
    <source>
        <dbReference type="Proteomes" id="UP000269669"/>
    </source>
</evidence>
<keyword evidence="3 6" id="KW-0328">Glycosyltransferase</keyword>
<feature type="region of interest" description="Disordered" evidence="7">
    <location>
        <begin position="1"/>
        <end position="22"/>
    </location>
</feature>
<comment type="caution">
    <text evidence="9">The sequence shown here is derived from an EMBL/GenBank/DDBJ whole genome shotgun (WGS) entry which is preliminary data.</text>
</comment>
<evidence type="ECO:0000256" key="7">
    <source>
        <dbReference type="SAM" id="MobiDB-lite"/>
    </source>
</evidence>
<comment type="catalytic activity">
    <reaction evidence="6">
        <text>orotidine 5'-phosphate + diphosphate = orotate + 5-phospho-alpha-D-ribose 1-diphosphate</text>
        <dbReference type="Rhea" id="RHEA:10380"/>
        <dbReference type="ChEBI" id="CHEBI:30839"/>
        <dbReference type="ChEBI" id="CHEBI:33019"/>
        <dbReference type="ChEBI" id="CHEBI:57538"/>
        <dbReference type="ChEBI" id="CHEBI:58017"/>
        <dbReference type="EC" id="2.4.2.10"/>
    </reaction>
</comment>
<protein>
    <recommendedName>
        <fullName evidence="2 6">Orotate phosphoribosyltransferase</fullName>
        <shortName evidence="6">OPRT</shortName>
        <shortName evidence="6">OPRTase</shortName>
        <ecNumber evidence="2 6">2.4.2.10</ecNumber>
    </recommendedName>
</protein>
<evidence type="ECO:0000256" key="4">
    <source>
        <dbReference type="ARBA" id="ARBA00022679"/>
    </source>
</evidence>
<dbReference type="CDD" id="cd06223">
    <property type="entry name" value="PRTases_typeI"/>
    <property type="match status" value="1"/>
</dbReference>
<dbReference type="InterPro" id="IPR000836">
    <property type="entry name" value="PRTase_dom"/>
</dbReference>
<keyword evidence="6" id="KW-0460">Magnesium</keyword>
<comment type="cofactor">
    <cofactor evidence="6">
        <name>Mg(2+)</name>
        <dbReference type="ChEBI" id="CHEBI:18420"/>
    </cofactor>
</comment>
<dbReference type="PANTHER" id="PTHR19278:SF9">
    <property type="entry name" value="URIDINE 5'-MONOPHOSPHATE SYNTHASE"/>
    <property type="match status" value="1"/>
</dbReference>
<organism evidence="9 10">
    <name type="scientific">Edaphobacter aggregans</name>
    <dbReference type="NCBI Taxonomy" id="570835"/>
    <lineage>
        <taxon>Bacteria</taxon>
        <taxon>Pseudomonadati</taxon>
        <taxon>Acidobacteriota</taxon>
        <taxon>Terriglobia</taxon>
        <taxon>Terriglobales</taxon>
        <taxon>Acidobacteriaceae</taxon>
        <taxon>Edaphobacter</taxon>
    </lineage>
</organism>
<dbReference type="SUPFAM" id="SSF53271">
    <property type="entry name" value="PRTase-like"/>
    <property type="match status" value="1"/>
</dbReference>
<comment type="pathway">
    <text evidence="1 6">Pyrimidine metabolism; UMP biosynthesis via de novo pathway; UMP from orotate: step 1/2.</text>
</comment>
<feature type="binding site" evidence="6">
    <location>
        <position position="184"/>
    </location>
    <ligand>
        <name>5-phospho-alpha-D-ribose 1-diphosphate</name>
        <dbReference type="ChEBI" id="CHEBI:58017"/>
        <note>ligand shared between dimeric partners</note>
    </ligand>
</feature>
<feature type="binding site" evidence="6">
    <location>
        <position position="188"/>
    </location>
    <ligand>
        <name>5-phospho-alpha-D-ribose 1-diphosphate</name>
        <dbReference type="ChEBI" id="CHEBI:58017"/>
        <note>ligand shared between dimeric partners</note>
    </ligand>
</feature>
<dbReference type="AlphaFoldDB" id="A0A428MET7"/>
<feature type="binding site" evidence="6">
    <location>
        <position position="242"/>
    </location>
    <ligand>
        <name>orotate</name>
        <dbReference type="ChEBI" id="CHEBI:30839"/>
    </ligand>
</feature>
<feature type="domain" description="Phosphoribosyltransferase" evidence="8">
    <location>
        <begin position="202"/>
        <end position="246"/>
    </location>
</feature>
<evidence type="ECO:0000256" key="6">
    <source>
        <dbReference type="HAMAP-Rule" id="MF_01208"/>
    </source>
</evidence>
<sequence length="279" mass="30270">MSTLQNQTCESRDFPYHGTHKSRSKVSALNTLHKIAPSGEYPLQSDKAMPTDNHPDTKQALLNLIATLSFRLGDFTLASGQKSDYYIDCRTTTLHAEGGRLSGLLLYKLIRRHFPLAEAVGGLTMGADPLVSNTASASAWRPALRAAFQEMMEYPEKLEGTGFQGIGTWDDNYPTHPIHGFLVRKAEKTHGTGRRLEGFHKLGAHVVIVDDVCTTGGSTIAAIEATRESGMNVIGVLCLVDREQGGRANIEAAAPHAPFISLFTATDVRTAHIALNKST</sequence>
<evidence type="ECO:0000256" key="1">
    <source>
        <dbReference type="ARBA" id="ARBA00004889"/>
    </source>
</evidence>
<dbReference type="InterPro" id="IPR023031">
    <property type="entry name" value="OPRT"/>
</dbReference>
<accession>A0A428MET7</accession>
<dbReference type="Proteomes" id="UP000269669">
    <property type="component" value="Unassembled WGS sequence"/>
</dbReference>
<keyword evidence="10" id="KW-1185">Reference proteome</keyword>
<evidence type="ECO:0000256" key="3">
    <source>
        <dbReference type="ARBA" id="ARBA00022676"/>
    </source>
</evidence>
<keyword evidence="5 6" id="KW-0665">Pyrimidine biosynthesis</keyword>
<dbReference type="Gene3D" id="3.40.50.2020">
    <property type="match status" value="1"/>
</dbReference>
<proteinExistence type="inferred from homology"/>
<keyword evidence="4 6" id="KW-0808">Transferase</keyword>
<evidence type="ECO:0000256" key="5">
    <source>
        <dbReference type="ARBA" id="ARBA00022975"/>
    </source>
</evidence>